<dbReference type="InterPro" id="IPR039171">
    <property type="entry name" value="Cwc2/Slt11"/>
</dbReference>
<proteinExistence type="predicted"/>
<dbReference type="InterPro" id="IPR000571">
    <property type="entry name" value="Znf_CCCH"/>
</dbReference>
<organism evidence="5 6">
    <name type="scientific">Tritrichomonas musculus</name>
    <dbReference type="NCBI Taxonomy" id="1915356"/>
    <lineage>
        <taxon>Eukaryota</taxon>
        <taxon>Metamonada</taxon>
        <taxon>Parabasalia</taxon>
        <taxon>Tritrichomonadida</taxon>
        <taxon>Tritrichomonadidae</taxon>
        <taxon>Tritrichomonas</taxon>
    </lineage>
</organism>
<reference evidence="5 6" key="1">
    <citation type="submission" date="2024-04" db="EMBL/GenBank/DDBJ databases">
        <title>Tritrichomonas musculus Genome.</title>
        <authorList>
            <person name="Alves-Ferreira E."/>
            <person name="Grigg M."/>
            <person name="Lorenzi H."/>
            <person name="Galac M."/>
        </authorList>
    </citation>
    <scope>NUCLEOTIDE SEQUENCE [LARGE SCALE GENOMIC DNA]</scope>
    <source>
        <strain evidence="5 6">EAF2021</strain>
    </source>
</reference>
<name>A0ABR2K192_9EUKA</name>
<evidence type="ECO:0000256" key="1">
    <source>
        <dbReference type="ARBA" id="ARBA00022884"/>
    </source>
</evidence>
<comment type="caution">
    <text evidence="5">The sequence shown here is derived from an EMBL/GenBank/DDBJ whole genome shotgun (WGS) entry which is preliminary data.</text>
</comment>
<evidence type="ECO:0000256" key="3">
    <source>
        <dbReference type="SAM" id="MobiDB-lite"/>
    </source>
</evidence>
<evidence type="ECO:0000313" key="5">
    <source>
        <dbReference type="EMBL" id="KAK8884481.1"/>
    </source>
</evidence>
<evidence type="ECO:0000256" key="2">
    <source>
        <dbReference type="PROSITE-ProRule" id="PRU00723"/>
    </source>
</evidence>
<dbReference type="PANTHER" id="PTHR14089:SF6">
    <property type="entry name" value="PRE-MRNA-SPLICING FACTOR RBM22"/>
    <property type="match status" value="1"/>
</dbReference>
<evidence type="ECO:0000259" key="4">
    <source>
        <dbReference type="PROSITE" id="PS50103"/>
    </source>
</evidence>
<dbReference type="Proteomes" id="UP001470230">
    <property type="component" value="Unassembled WGS sequence"/>
</dbReference>
<keyword evidence="1" id="KW-0694">RNA-binding</keyword>
<dbReference type="InterPro" id="IPR048995">
    <property type="entry name" value="STL11/RBM22-like_N"/>
</dbReference>
<feature type="region of interest" description="Disordered" evidence="3">
    <location>
        <begin position="228"/>
        <end position="268"/>
    </location>
</feature>
<feature type="zinc finger region" description="C3H1-type" evidence="2">
    <location>
        <begin position="157"/>
        <end position="184"/>
    </location>
</feature>
<dbReference type="PROSITE" id="PS50103">
    <property type="entry name" value="ZF_C3H1"/>
    <property type="match status" value="1"/>
</dbReference>
<keyword evidence="2" id="KW-0479">Metal-binding</keyword>
<keyword evidence="2" id="KW-0862">Zinc</keyword>
<dbReference type="Pfam" id="PF21369">
    <property type="entry name" value="STL11_N"/>
    <property type="match status" value="1"/>
</dbReference>
<sequence>MSADNTKILDLLDPKFPLVYKGILPKDTHFQMTKSRLSRECCICERPFSVFFWRINGIPYKTYICQICAKSANVCQVSLLDLDIGIPVIVRNKLLHIQQEDFKSSTRRWYTNRLLDRRIENGQDWLDLSLHEKVINLDPVIVKRVQQFVDADPYLSFKKAPVCPQWLTNECTHGLSCYYAHELPGPGEHSPDWSKFGVRCRYLGTVDPNGQAIIEKLLLIDQQMFQNKEQQNQKEEKEKEKERSQKFFSDSKKDEKPKQPMKAPTENRIFDFDEPLEYEGINIDLSLFPKFINGRLQL</sequence>
<dbReference type="EMBL" id="JAPFFF010000008">
    <property type="protein sequence ID" value="KAK8884481.1"/>
    <property type="molecule type" value="Genomic_DNA"/>
</dbReference>
<keyword evidence="2" id="KW-0863">Zinc-finger</keyword>
<protein>
    <submittedName>
        <fullName evidence="5">Pre-mRNA-splicing factor slt11</fullName>
    </submittedName>
</protein>
<feature type="domain" description="C3H1-type" evidence="4">
    <location>
        <begin position="157"/>
        <end position="184"/>
    </location>
</feature>
<accession>A0ABR2K192</accession>
<feature type="compositionally biased region" description="Basic and acidic residues" evidence="3">
    <location>
        <begin position="231"/>
        <end position="258"/>
    </location>
</feature>
<dbReference type="PANTHER" id="PTHR14089">
    <property type="entry name" value="PRE-MRNA-SPLICING FACTOR RBM22"/>
    <property type="match status" value="1"/>
</dbReference>
<keyword evidence="6" id="KW-1185">Reference proteome</keyword>
<gene>
    <name evidence="5" type="ORF">M9Y10_043593</name>
</gene>
<evidence type="ECO:0000313" key="6">
    <source>
        <dbReference type="Proteomes" id="UP001470230"/>
    </source>
</evidence>